<dbReference type="InterPro" id="IPR028098">
    <property type="entry name" value="Glyco_trans_4-like_N"/>
</dbReference>
<evidence type="ECO:0000313" key="3">
    <source>
        <dbReference type="EMBL" id="KUM26118.1"/>
    </source>
</evidence>
<dbReference type="Proteomes" id="UP000053176">
    <property type="component" value="Unassembled WGS sequence"/>
</dbReference>
<dbReference type="PANTHER" id="PTHR12526:SF595">
    <property type="entry name" value="BLL5217 PROTEIN"/>
    <property type="match status" value="1"/>
</dbReference>
<dbReference type="GO" id="GO:0016757">
    <property type="term" value="F:glycosyltransferase activity"/>
    <property type="evidence" value="ECO:0007669"/>
    <property type="project" value="InterPro"/>
</dbReference>
<protein>
    <submittedName>
        <fullName evidence="3">Glycosyl transferase</fullName>
    </submittedName>
</protein>
<dbReference type="Pfam" id="PF13439">
    <property type="entry name" value="Glyco_transf_4"/>
    <property type="match status" value="1"/>
</dbReference>
<name>A0A124GG99_RHILI</name>
<feature type="domain" description="Glycosyltransferase subfamily 4-like N-terminal" evidence="2">
    <location>
        <begin position="18"/>
        <end position="126"/>
    </location>
</feature>
<organism evidence="3 4">
    <name type="scientific">Rhizobium loti</name>
    <name type="common">Mesorhizobium loti</name>
    <dbReference type="NCBI Taxonomy" id="381"/>
    <lineage>
        <taxon>Bacteria</taxon>
        <taxon>Pseudomonadati</taxon>
        <taxon>Pseudomonadota</taxon>
        <taxon>Alphaproteobacteria</taxon>
        <taxon>Hyphomicrobiales</taxon>
        <taxon>Phyllobacteriaceae</taxon>
        <taxon>Mesorhizobium</taxon>
    </lineage>
</organism>
<dbReference type="CDD" id="cd03802">
    <property type="entry name" value="GT4_AviGT4-like"/>
    <property type="match status" value="1"/>
</dbReference>
<dbReference type="InterPro" id="IPR001296">
    <property type="entry name" value="Glyco_trans_1"/>
</dbReference>
<dbReference type="Gene3D" id="3.40.50.2000">
    <property type="entry name" value="Glycogen Phosphorylase B"/>
    <property type="match status" value="2"/>
</dbReference>
<keyword evidence="3" id="KW-0808">Transferase</keyword>
<dbReference type="OrthoDB" id="9801573at2"/>
<dbReference type="AlphaFoldDB" id="A0A124GG99"/>
<reference evidence="3 4" key="1">
    <citation type="submission" date="2015-12" db="EMBL/GenBank/DDBJ databases">
        <title>Draft genome sequence of Mesorhizobium sp. UFLA 01-765, a multitolerant efficient symbiont and plant-growth promoting strain isolated from Zn-mining soil using Leucaena leucocephala as a trap plant.</title>
        <authorList>
            <person name="Rangel W.M."/>
            <person name="Thijs S."/>
            <person name="Longatti S.M."/>
            <person name="Moreira F.M."/>
            <person name="Weyens N."/>
            <person name="Vangronsveld J."/>
            <person name="Van Hamme J.D."/>
            <person name="Bottos E.M."/>
            <person name="Rineau F."/>
        </authorList>
    </citation>
    <scope>NUCLEOTIDE SEQUENCE [LARGE SCALE GENOMIC DNA]</scope>
    <source>
        <strain evidence="3 4">UFLA 01-765</strain>
    </source>
</reference>
<gene>
    <name evidence="3" type="ORF">AU467_03755</name>
</gene>
<dbReference type="PANTHER" id="PTHR12526">
    <property type="entry name" value="GLYCOSYLTRANSFERASE"/>
    <property type="match status" value="1"/>
</dbReference>
<evidence type="ECO:0000313" key="4">
    <source>
        <dbReference type="Proteomes" id="UP000053176"/>
    </source>
</evidence>
<dbReference type="SUPFAM" id="SSF53756">
    <property type="entry name" value="UDP-Glycosyltransferase/glycogen phosphorylase"/>
    <property type="match status" value="1"/>
</dbReference>
<dbReference type="EMBL" id="LPWA01000109">
    <property type="protein sequence ID" value="KUM26118.1"/>
    <property type="molecule type" value="Genomic_DNA"/>
</dbReference>
<dbReference type="Pfam" id="PF00534">
    <property type="entry name" value="Glycos_transf_1"/>
    <property type="match status" value="1"/>
</dbReference>
<comment type="caution">
    <text evidence="3">The sequence shown here is derived from an EMBL/GenBank/DDBJ whole genome shotgun (WGS) entry which is preliminary data.</text>
</comment>
<feature type="domain" description="Glycosyl transferase family 1" evidence="1">
    <location>
        <begin position="173"/>
        <end position="315"/>
    </location>
</feature>
<sequence>MRIAHVAPLYESVPPRFYGGTERIVSYLTEALVELGHDVTLFASGDSETSARLVPGRDQAIRLDPRPKKSEIAAHLAMLCDVRERAGEFDVIHFHLSHFAHFPFFEHMAERTVTTPHGRLDYVDLAPAYKRFPRFPMISISDSQKRGLPDANWLATIHHGIPVDAYPPTYDPSTEEPYLAFLGRLSRDKRPDRAIEIARRSGLKLKLAAKIGDDDRAYFHDEIEALIDGDRVDYVGEIAEDEKAGFLGNAAGLLFPIDWPEPFGLAPIEAMACGTPVIAWNCGAPPEIIDQGVTGFIVDTVDDAVTAMPTLLELDRRQVRAVFEKRFSVTRMARDYLAAYMRLIGIREARAS</sequence>
<evidence type="ECO:0000259" key="1">
    <source>
        <dbReference type="Pfam" id="PF00534"/>
    </source>
</evidence>
<accession>A0A124GG99</accession>
<evidence type="ECO:0000259" key="2">
    <source>
        <dbReference type="Pfam" id="PF13439"/>
    </source>
</evidence>
<proteinExistence type="predicted"/>